<feature type="transmembrane region" description="Helical" evidence="7">
    <location>
        <begin position="20"/>
        <end position="45"/>
    </location>
</feature>
<dbReference type="PROSITE" id="PS50893">
    <property type="entry name" value="ABC_TRANSPORTER_2"/>
    <property type="match status" value="1"/>
</dbReference>
<evidence type="ECO:0000259" key="9">
    <source>
        <dbReference type="PROSITE" id="PS50929"/>
    </source>
</evidence>
<dbReference type="RefSeq" id="WP_191769964.1">
    <property type="nucleotide sequence ID" value="NZ_JACSRA010000034.1"/>
</dbReference>
<dbReference type="InterPro" id="IPR039421">
    <property type="entry name" value="Type_1_exporter"/>
</dbReference>
<keyword evidence="4 10" id="KW-0067">ATP-binding</keyword>
<dbReference type="PROSITE" id="PS00211">
    <property type="entry name" value="ABC_TRANSPORTER_1"/>
    <property type="match status" value="1"/>
</dbReference>
<sequence>MNYKCKAFWSEIVKTRLKIIAFLCTIAAINIIANLVPPIVIQWYIDNIILENNKVLLLFACGCIFICMLVEEFFLTLFEYIYSVILFKIIKEVKNKMYSNIMNMDYIKYRKLQSKIVNVFTNDLSNIVDSGIQLLPQIIFSIFIGIGASIYIIHISVWLFVGIVLISLIGLIPIYILNKRQNQLVERAQIDEQIQSIYIKECFDKPLFVKTNYNISYMVNKLKHIANKLLHSTLRRELNFRCFLVSLMGNNAVLMTFIFGLSVYLYDKHAITIGEIVASITLARYITSPISELSTYYITIKDIIPRLKRINDIISLSTERDLKKKLLLPINVDYKIRFEDVTVIIEDNTILKDINLEISSHKKYIVIGESGAGKSTLINMLLNILDVKIGRIVINDYDYNDLNKECIRDLFSVASQEAIFLKGTIKENLKIVNPNVTDIELSNALYISCADDFINKLENGVDTFLEECANNLSGGQKQRLSIARAILSNRRFILLDEATSMLNPEMEKKVLSRIYTMTNKGVIHITHNVENIQYCNEKIIVKNKSVKTEIINNCLQESVYNREEYI</sequence>
<dbReference type="Gene3D" id="3.40.50.300">
    <property type="entry name" value="P-loop containing nucleotide triphosphate hydrolases"/>
    <property type="match status" value="1"/>
</dbReference>
<gene>
    <name evidence="10" type="ORF">H9661_17020</name>
</gene>
<dbReference type="SMART" id="SM00382">
    <property type="entry name" value="AAA"/>
    <property type="match status" value="1"/>
</dbReference>
<dbReference type="Pfam" id="PF00664">
    <property type="entry name" value="ABC_membrane"/>
    <property type="match status" value="1"/>
</dbReference>
<feature type="transmembrane region" description="Helical" evidence="7">
    <location>
        <begin position="134"/>
        <end position="153"/>
    </location>
</feature>
<dbReference type="InterPro" id="IPR017871">
    <property type="entry name" value="ABC_transporter-like_CS"/>
</dbReference>
<feature type="domain" description="ABC transporter" evidence="8">
    <location>
        <begin position="336"/>
        <end position="566"/>
    </location>
</feature>
<evidence type="ECO:0000259" key="8">
    <source>
        <dbReference type="PROSITE" id="PS50893"/>
    </source>
</evidence>
<dbReference type="InterPro" id="IPR003439">
    <property type="entry name" value="ABC_transporter-like_ATP-bd"/>
</dbReference>
<dbReference type="PANTHER" id="PTHR24221">
    <property type="entry name" value="ATP-BINDING CASSETTE SUB-FAMILY B"/>
    <property type="match status" value="1"/>
</dbReference>
<evidence type="ECO:0000313" key="11">
    <source>
        <dbReference type="Proteomes" id="UP000627781"/>
    </source>
</evidence>
<dbReference type="PANTHER" id="PTHR24221:SF654">
    <property type="entry name" value="ATP-BINDING CASSETTE SUB-FAMILY B MEMBER 6"/>
    <property type="match status" value="1"/>
</dbReference>
<dbReference type="Gene3D" id="1.20.1560.10">
    <property type="entry name" value="ABC transporter type 1, transmembrane domain"/>
    <property type="match status" value="1"/>
</dbReference>
<feature type="domain" description="ABC transmembrane type-1" evidence="9">
    <location>
        <begin position="27"/>
        <end position="302"/>
    </location>
</feature>
<evidence type="ECO:0000256" key="6">
    <source>
        <dbReference type="ARBA" id="ARBA00023136"/>
    </source>
</evidence>
<dbReference type="GO" id="GO:0005524">
    <property type="term" value="F:ATP binding"/>
    <property type="evidence" value="ECO:0007669"/>
    <property type="project" value="UniProtKB-KW"/>
</dbReference>
<dbReference type="Proteomes" id="UP000627781">
    <property type="component" value="Unassembled WGS sequence"/>
</dbReference>
<name>A0ABR8PY41_9CLOT</name>
<keyword evidence="3" id="KW-0547">Nucleotide-binding</keyword>
<dbReference type="EMBL" id="JACSRA010000034">
    <property type="protein sequence ID" value="MBD7913057.1"/>
    <property type="molecule type" value="Genomic_DNA"/>
</dbReference>
<comment type="caution">
    <text evidence="10">The sequence shown here is derived from an EMBL/GenBank/DDBJ whole genome shotgun (WGS) entry which is preliminary data.</text>
</comment>
<dbReference type="InterPro" id="IPR027417">
    <property type="entry name" value="P-loop_NTPase"/>
</dbReference>
<dbReference type="PROSITE" id="PS50929">
    <property type="entry name" value="ABC_TM1F"/>
    <property type="match status" value="1"/>
</dbReference>
<accession>A0ABR8PY41</accession>
<dbReference type="Pfam" id="PF00005">
    <property type="entry name" value="ABC_tran"/>
    <property type="match status" value="1"/>
</dbReference>
<proteinExistence type="predicted"/>
<keyword evidence="6 7" id="KW-0472">Membrane</keyword>
<evidence type="ECO:0000256" key="2">
    <source>
        <dbReference type="ARBA" id="ARBA00022692"/>
    </source>
</evidence>
<feature type="transmembrane region" description="Helical" evidence="7">
    <location>
        <begin position="159"/>
        <end position="177"/>
    </location>
</feature>
<evidence type="ECO:0000256" key="1">
    <source>
        <dbReference type="ARBA" id="ARBA00004651"/>
    </source>
</evidence>
<protein>
    <submittedName>
        <fullName evidence="10">ABC transporter ATP-binding protein</fullName>
    </submittedName>
</protein>
<evidence type="ECO:0000256" key="5">
    <source>
        <dbReference type="ARBA" id="ARBA00022989"/>
    </source>
</evidence>
<evidence type="ECO:0000256" key="7">
    <source>
        <dbReference type="SAM" id="Phobius"/>
    </source>
</evidence>
<feature type="transmembrane region" description="Helical" evidence="7">
    <location>
        <begin position="57"/>
        <end position="87"/>
    </location>
</feature>
<keyword evidence="5 7" id="KW-1133">Transmembrane helix</keyword>
<feature type="transmembrane region" description="Helical" evidence="7">
    <location>
        <begin position="242"/>
        <end position="266"/>
    </location>
</feature>
<dbReference type="InterPro" id="IPR011527">
    <property type="entry name" value="ABC1_TM_dom"/>
</dbReference>
<keyword evidence="11" id="KW-1185">Reference proteome</keyword>
<reference evidence="10 11" key="1">
    <citation type="submission" date="2020-08" db="EMBL/GenBank/DDBJ databases">
        <title>A Genomic Blueprint of the Chicken Gut Microbiome.</title>
        <authorList>
            <person name="Gilroy R."/>
            <person name="Ravi A."/>
            <person name="Getino M."/>
            <person name="Pursley I."/>
            <person name="Horton D.L."/>
            <person name="Alikhan N.-F."/>
            <person name="Baker D."/>
            <person name="Gharbi K."/>
            <person name="Hall N."/>
            <person name="Watson M."/>
            <person name="Adriaenssens E.M."/>
            <person name="Foster-Nyarko E."/>
            <person name="Jarju S."/>
            <person name="Secka A."/>
            <person name="Antonio M."/>
            <person name="Oren A."/>
            <person name="Chaudhuri R."/>
            <person name="La Ragione R.M."/>
            <person name="Hildebrand F."/>
            <person name="Pallen M.J."/>
        </authorList>
    </citation>
    <scope>NUCLEOTIDE SEQUENCE [LARGE SCALE GENOMIC DNA]</scope>
    <source>
        <strain evidence="10 11">Sa3CVN1</strain>
    </source>
</reference>
<keyword evidence="2 7" id="KW-0812">Transmembrane</keyword>
<dbReference type="InterPro" id="IPR003593">
    <property type="entry name" value="AAA+_ATPase"/>
</dbReference>
<evidence type="ECO:0000256" key="4">
    <source>
        <dbReference type="ARBA" id="ARBA00022840"/>
    </source>
</evidence>
<evidence type="ECO:0000256" key="3">
    <source>
        <dbReference type="ARBA" id="ARBA00022741"/>
    </source>
</evidence>
<evidence type="ECO:0000313" key="10">
    <source>
        <dbReference type="EMBL" id="MBD7913057.1"/>
    </source>
</evidence>
<dbReference type="SUPFAM" id="SSF90123">
    <property type="entry name" value="ABC transporter transmembrane region"/>
    <property type="match status" value="1"/>
</dbReference>
<dbReference type="InterPro" id="IPR036640">
    <property type="entry name" value="ABC1_TM_sf"/>
</dbReference>
<dbReference type="SUPFAM" id="SSF52540">
    <property type="entry name" value="P-loop containing nucleoside triphosphate hydrolases"/>
    <property type="match status" value="1"/>
</dbReference>
<organism evidence="10 11">
    <name type="scientific">Clostridium cibarium</name>
    <dbReference type="NCBI Taxonomy" id="2762247"/>
    <lineage>
        <taxon>Bacteria</taxon>
        <taxon>Bacillati</taxon>
        <taxon>Bacillota</taxon>
        <taxon>Clostridia</taxon>
        <taxon>Eubacteriales</taxon>
        <taxon>Clostridiaceae</taxon>
        <taxon>Clostridium</taxon>
    </lineage>
</organism>
<comment type="subcellular location">
    <subcellularLocation>
        <location evidence="1">Cell membrane</location>
        <topology evidence="1">Multi-pass membrane protein</topology>
    </subcellularLocation>
</comment>